<dbReference type="PANTHER" id="PTHR36766">
    <property type="entry name" value="PLANT BROAD-SPECTRUM MILDEW RESISTANCE PROTEIN RPW8"/>
    <property type="match status" value="1"/>
</dbReference>
<dbReference type="InterPro" id="IPR027417">
    <property type="entry name" value="P-loop_NTPase"/>
</dbReference>
<keyword evidence="1" id="KW-0611">Plant defense</keyword>
<proteinExistence type="predicted"/>
<evidence type="ECO:0000313" key="6">
    <source>
        <dbReference type="Proteomes" id="UP000594261"/>
    </source>
</evidence>
<evidence type="ECO:0008006" key="7">
    <source>
        <dbReference type="Google" id="ProtNLM"/>
    </source>
</evidence>
<dbReference type="GO" id="GO:0043531">
    <property type="term" value="F:ADP binding"/>
    <property type="evidence" value="ECO:0007669"/>
    <property type="project" value="InterPro"/>
</dbReference>
<dbReference type="InterPro" id="IPR002182">
    <property type="entry name" value="NB-ARC"/>
</dbReference>
<dbReference type="Gramene" id="QL04p011564:mrna">
    <property type="protein sequence ID" value="QL04p011564:mrna"/>
    <property type="gene ID" value="QL04p011564"/>
</dbReference>
<dbReference type="InParanoid" id="A0A7N2LCU2"/>
<organism evidence="5 6">
    <name type="scientific">Quercus lobata</name>
    <name type="common">Valley oak</name>
    <dbReference type="NCBI Taxonomy" id="97700"/>
    <lineage>
        <taxon>Eukaryota</taxon>
        <taxon>Viridiplantae</taxon>
        <taxon>Streptophyta</taxon>
        <taxon>Embryophyta</taxon>
        <taxon>Tracheophyta</taxon>
        <taxon>Spermatophyta</taxon>
        <taxon>Magnoliopsida</taxon>
        <taxon>eudicotyledons</taxon>
        <taxon>Gunneridae</taxon>
        <taxon>Pentapetalae</taxon>
        <taxon>rosids</taxon>
        <taxon>fabids</taxon>
        <taxon>Fagales</taxon>
        <taxon>Fagaceae</taxon>
        <taxon>Quercus</taxon>
    </lineage>
</organism>
<dbReference type="InterPro" id="IPR025558">
    <property type="entry name" value="DUF4283"/>
</dbReference>
<dbReference type="InterPro" id="IPR042197">
    <property type="entry name" value="Apaf_helical"/>
</dbReference>
<keyword evidence="6" id="KW-1185">Reference proteome</keyword>
<feature type="compositionally biased region" description="Polar residues" evidence="2">
    <location>
        <begin position="645"/>
        <end position="663"/>
    </location>
</feature>
<sequence length="902" mass="100123">MEEHKGGCIGLGFDLWRMSTTALGLGFDKERDAQKQAERLESLANWRDLLNLKGSVSVKPPFRLQTTSLLDDPEVFCRDKDKDELMKFLLGDIAQGTGVGKTTLAQLLYNDPGVMERFGEFRAWAHVSEDSDVFKITRTIFESFSLTDCNVTDLNVLQVRLKMRLSGRRFLFVLDDIWNENLIDWQLLLTPLKVGACGSRIIVTTRNISSVASIKQAVFTHHLLHLLDEECWSLFAKHAFRTSNPDEHPTLKRIGGKIVKKCRGLPLAAKTLGGLLQSEVEADEWCNILNSEIWDIPIDKSSILPALRLSYYHLPPHLKRFMDPSILSSLQNLQLTKEEEEAIPISVSNCPGLLEECSLSLFGRLLSDRQQNQCALKNTLRSAWKMGSDMRIVEVGNNILQFKFSSKFQMEWVERCGPWCFDNNLLLLCRWKKGLTSTNISFTHSPFWVQIWGLPFEHMSLDVGKEIGSKLGTFMEVDRCSWQSDQAKFMRVRVELEIDKPLRRGAYIQIACHQYGDWLRAGWNTKTAAKEKNPSKEMVCVISSEANAQLLTGQGTGSASTFLQASGLVDGKSNLEKCDSWGKDNSTCADGTLAGEVQAIRGPTELLKTAVTGQVLGALSSLETSRDQLRQVLSTGSFSHGPKSLASQSPKGSFLQGSPSSKAPSEINEKDKSELMNAAKATHVGVIFQAKAQGKGKQILGKGNLKKVARAKGKASEDQTLMQMLKSGAKRWRKTQSVVITNCNNLTPQKQWGLHGMKSLTCFKIEGGCSEAELFPEEQLLPNTLTSIRISGFPNLINLGEGLHSLTSLKKLEISCCVKLQLMPKEGLSPNLHSQVVTDCTNLMPLKEWSVHGMKSLTCIKIDGGCSKLKVFPQGVLPNTLTSLRISNLPNLINLGEGLHSL</sequence>
<dbReference type="Gene3D" id="3.40.50.300">
    <property type="entry name" value="P-loop containing nucleotide triphosphate hydrolases"/>
    <property type="match status" value="1"/>
</dbReference>
<protein>
    <recommendedName>
        <fullName evidence="7">NB-ARC domain-containing protein</fullName>
    </recommendedName>
</protein>
<dbReference type="Pfam" id="PF14111">
    <property type="entry name" value="DUF4283"/>
    <property type="match status" value="1"/>
</dbReference>
<feature type="region of interest" description="Disordered" evidence="2">
    <location>
        <begin position="635"/>
        <end position="669"/>
    </location>
</feature>
<dbReference type="SUPFAM" id="SSF52058">
    <property type="entry name" value="L domain-like"/>
    <property type="match status" value="1"/>
</dbReference>
<dbReference type="EnsemblPlants" id="QL04p011564:mrna">
    <property type="protein sequence ID" value="QL04p011564:mrna"/>
    <property type="gene ID" value="QL04p011564"/>
</dbReference>
<evidence type="ECO:0000259" key="4">
    <source>
        <dbReference type="Pfam" id="PF14111"/>
    </source>
</evidence>
<evidence type="ECO:0000313" key="5">
    <source>
        <dbReference type="EnsemblPlants" id="QL04p011564:mrna"/>
    </source>
</evidence>
<accession>A0A7N2LCU2</accession>
<reference evidence="5 6" key="1">
    <citation type="journal article" date="2016" name="G3 (Bethesda)">
        <title>First Draft Assembly and Annotation of the Genome of a California Endemic Oak Quercus lobata Nee (Fagaceae).</title>
        <authorList>
            <person name="Sork V.L."/>
            <person name="Fitz-Gibbon S.T."/>
            <person name="Puiu D."/>
            <person name="Crepeau M."/>
            <person name="Gugger P.F."/>
            <person name="Sherman R."/>
            <person name="Stevens K."/>
            <person name="Langley C.H."/>
            <person name="Pellegrini M."/>
            <person name="Salzberg S.L."/>
        </authorList>
    </citation>
    <scope>NUCLEOTIDE SEQUENCE [LARGE SCALE GENOMIC DNA]</scope>
    <source>
        <strain evidence="5 6">cv. SW786</strain>
    </source>
</reference>
<dbReference type="Pfam" id="PF00931">
    <property type="entry name" value="NB-ARC"/>
    <property type="match status" value="1"/>
</dbReference>
<dbReference type="Gene3D" id="3.80.10.10">
    <property type="entry name" value="Ribonuclease Inhibitor"/>
    <property type="match status" value="1"/>
</dbReference>
<reference evidence="5" key="2">
    <citation type="submission" date="2021-01" db="UniProtKB">
        <authorList>
            <consortium name="EnsemblPlants"/>
        </authorList>
    </citation>
    <scope>IDENTIFICATION</scope>
</reference>
<dbReference type="GO" id="GO:0006952">
    <property type="term" value="P:defense response"/>
    <property type="evidence" value="ECO:0007669"/>
    <property type="project" value="UniProtKB-KW"/>
</dbReference>
<feature type="domain" description="DUF4283" evidence="4">
    <location>
        <begin position="355"/>
        <end position="436"/>
    </location>
</feature>
<dbReference type="AlphaFoldDB" id="A0A7N2LCU2"/>
<dbReference type="Proteomes" id="UP000594261">
    <property type="component" value="Chromosome 4"/>
</dbReference>
<dbReference type="SUPFAM" id="SSF52540">
    <property type="entry name" value="P-loop containing nucleoside triphosphate hydrolases"/>
    <property type="match status" value="1"/>
</dbReference>
<evidence type="ECO:0000256" key="1">
    <source>
        <dbReference type="ARBA" id="ARBA00022821"/>
    </source>
</evidence>
<dbReference type="Gene3D" id="1.10.8.430">
    <property type="entry name" value="Helical domain of apoptotic protease-activating factors"/>
    <property type="match status" value="1"/>
</dbReference>
<name>A0A7N2LCU2_QUELO</name>
<dbReference type="InterPro" id="IPR032675">
    <property type="entry name" value="LRR_dom_sf"/>
</dbReference>
<evidence type="ECO:0000259" key="3">
    <source>
        <dbReference type="Pfam" id="PF00931"/>
    </source>
</evidence>
<evidence type="ECO:0000256" key="2">
    <source>
        <dbReference type="SAM" id="MobiDB-lite"/>
    </source>
</evidence>
<dbReference type="PRINTS" id="PR00364">
    <property type="entry name" value="DISEASERSIST"/>
</dbReference>
<dbReference type="EMBL" id="LRBV02000004">
    <property type="status" value="NOT_ANNOTATED_CDS"/>
    <property type="molecule type" value="Genomic_DNA"/>
</dbReference>
<dbReference type="PANTHER" id="PTHR36766:SF40">
    <property type="entry name" value="DISEASE RESISTANCE PROTEIN RGA3"/>
    <property type="match status" value="1"/>
</dbReference>
<feature type="domain" description="NB-ARC" evidence="3">
    <location>
        <begin position="97"/>
        <end position="242"/>
    </location>
</feature>